<name>A0A0G4IPQ7_PLABS</name>
<reference evidence="3 5" key="2">
    <citation type="submission" date="2018-03" db="EMBL/GenBank/DDBJ databases">
        <authorList>
            <person name="Fogelqvist J."/>
        </authorList>
    </citation>
    <scope>NUCLEOTIDE SEQUENCE [LARGE SCALE GENOMIC DNA]</scope>
</reference>
<dbReference type="Proteomes" id="UP000039324">
    <property type="component" value="Unassembled WGS sequence"/>
</dbReference>
<evidence type="ECO:0000313" key="2">
    <source>
        <dbReference type="EMBL" id="CEO97212.1"/>
    </source>
</evidence>
<sequence length="287" mass="31508">MMDGRRRGRPVRKPSEQLRADLLDMEHRLAFLRTKRDEARVDFEARKARNRGLIWENSRPTSIRRLAAEILQQAKTVAKPKRSGRSGAKLTTIQAPGAAPVAKRDASATCPAMATTTALAGTADEDEGHRSFQEARREWMQSSARRASMTTDPGTGALVGAFDEDESHRSFQEARNEWLRSSGRRPAPEADSGFAGDDDDAFEIVATQVAMVRASCYHCYALRHADQMHVDTLISKGFCNAACADAYHEVNRVPCAGATCRKAMYRRDAYLAEGIAFCSASCAGPAP</sequence>
<keyword evidence="4" id="KW-1185">Reference proteome</keyword>
<proteinExistence type="predicted"/>
<reference evidence="2 4" key="1">
    <citation type="submission" date="2015-02" db="EMBL/GenBank/DDBJ databases">
        <authorList>
            <person name="Chooi Y.-H."/>
        </authorList>
    </citation>
    <scope>NUCLEOTIDE SEQUENCE [LARGE SCALE GENOMIC DNA]</scope>
    <source>
        <strain evidence="2">E3</strain>
    </source>
</reference>
<evidence type="ECO:0000313" key="5">
    <source>
        <dbReference type="Proteomes" id="UP000290189"/>
    </source>
</evidence>
<feature type="compositionally biased region" description="Polar residues" evidence="1">
    <location>
        <begin position="140"/>
        <end position="153"/>
    </location>
</feature>
<feature type="compositionally biased region" description="Basic and acidic residues" evidence="1">
    <location>
        <begin position="127"/>
        <end position="139"/>
    </location>
</feature>
<keyword evidence="3" id="KW-0496">Mitochondrion</keyword>
<gene>
    <name evidence="2" type="ORF">PBRA_000557</name>
    <name evidence="3" type="ORF">PLBR_LOCUS4741</name>
</gene>
<organism evidence="2 4">
    <name type="scientific">Plasmodiophora brassicae</name>
    <name type="common">Clubroot disease agent</name>
    <dbReference type="NCBI Taxonomy" id="37360"/>
    <lineage>
        <taxon>Eukaryota</taxon>
        <taxon>Sar</taxon>
        <taxon>Rhizaria</taxon>
        <taxon>Endomyxa</taxon>
        <taxon>Phytomyxea</taxon>
        <taxon>Plasmodiophorida</taxon>
        <taxon>Plasmodiophoridae</taxon>
        <taxon>Plasmodiophora</taxon>
    </lineage>
</organism>
<evidence type="ECO:0000256" key="1">
    <source>
        <dbReference type="SAM" id="MobiDB-lite"/>
    </source>
</evidence>
<geneLocation type="mitochondrion" evidence="3"/>
<accession>A0A0G4IPQ7</accession>
<feature type="region of interest" description="Disordered" evidence="1">
    <location>
        <begin position="120"/>
        <end position="196"/>
    </location>
</feature>
<dbReference type="OrthoDB" id="445896at2759"/>
<evidence type="ECO:0000313" key="3">
    <source>
        <dbReference type="EMBL" id="SPQ97526.1"/>
    </source>
</evidence>
<protein>
    <submittedName>
        <fullName evidence="2">Uncharacterized protein</fullName>
    </submittedName>
</protein>
<feature type="compositionally biased region" description="Basic and acidic residues" evidence="1">
    <location>
        <begin position="166"/>
        <end position="178"/>
    </location>
</feature>
<dbReference type="EMBL" id="CDSF01000079">
    <property type="protein sequence ID" value="CEO97212.1"/>
    <property type="molecule type" value="Genomic_DNA"/>
</dbReference>
<dbReference type="Proteomes" id="UP000290189">
    <property type="component" value="Unassembled WGS sequence"/>
</dbReference>
<evidence type="ECO:0000313" key="4">
    <source>
        <dbReference type="Proteomes" id="UP000039324"/>
    </source>
</evidence>
<dbReference type="AlphaFoldDB" id="A0A0G4IPQ7"/>
<dbReference type="EMBL" id="OVEO01000008">
    <property type="protein sequence ID" value="SPQ97526.1"/>
    <property type="molecule type" value="Genomic_DNA"/>
</dbReference>